<accession>A0ABS6D9L7</accession>
<dbReference type="EMBL" id="JABACJ020000031">
    <property type="protein sequence ID" value="MBU3878313.1"/>
    <property type="molecule type" value="Genomic_DNA"/>
</dbReference>
<feature type="signal peptide" evidence="3">
    <location>
        <begin position="1"/>
        <end position="25"/>
    </location>
</feature>
<feature type="transmembrane region" description="Helical" evidence="2">
    <location>
        <begin position="375"/>
        <end position="393"/>
    </location>
</feature>
<keyword evidence="5" id="KW-1185">Reference proteome</keyword>
<sequence>MKKKCRAWMALSLVLSMMVGMQVQAEEPKEEAQISMTAFEGTDLNQVKAGDTVKFHISMSNTTEDDLSGARLVVTAKSTDGQPAGDVVIPEEGNSANLGDRANGNMKGITSAVVIDFRPSTNISDAVVSVKVAEDMAGKPVEVNAFLSVDNGEPEKPTVSNFAQTAFTVMEEADVALEPVLTLEAVSDVDFSKGVTKDVPFKITVKLTNSGNIVLHNIQVDTAYSDKTPDFMEEKDFLKLGSIVSKGDFTILDDGSGYLSQLEVGASKELTFECKIPKDYAHEQVNLFLAAGAFEAENLEGDPVAQDMSVLNCKVLAQQPVPTPDSKPTPGIKPNPGTPPKTEPTLEIKPVVKPAKVQSVKKAAKSPQTGDESQMTVWMILMLGAGGTAISVLKKRPDFMNR</sequence>
<keyword evidence="3" id="KW-0732">Signal</keyword>
<dbReference type="RefSeq" id="WP_216244999.1">
    <property type="nucleotide sequence ID" value="NZ_JABACJ020000031.1"/>
</dbReference>
<keyword evidence="2" id="KW-0812">Transmembrane</keyword>
<proteinExistence type="predicted"/>
<organism evidence="4 5">
    <name type="scientific">Faecalicatena faecalis</name>
    <dbReference type="NCBI Taxonomy" id="2726362"/>
    <lineage>
        <taxon>Bacteria</taxon>
        <taxon>Bacillati</taxon>
        <taxon>Bacillota</taxon>
        <taxon>Clostridia</taxon>
        <taxon>Lachnospirales</taxon>
        <taxon>Lachnospiraceae</taxon>
        <taxon>Faecalicatena</taxon>
    </lineage>
</organism>
<feature type="compositionally biased region" description="Pro residues" evidence="1">
    <location>
        <begin position="321"/>
        <end position="342"/>
    </location>
</feature>
<evidence type="ECO:0000256" key="3">
    <source>
        <dbReference type="SAM" id="SignalP"/>
    </source>
</evidence>
<evidence type="ECO:0000256" key="1">
    <source>
        <dbReference type="SAM" id="MobiDB-lite"/>
    </source>
</evidence>
<feature type="chain" id="PRO_5046032543" description="Repeat protein (TIGR01451 family)" evidence="3">
    <location>
        <begin position="26"/>
        <end position="402"/>
    </location>
</feature>
<name>A0ABS6D9L7_9FIRM</name>
<gene>
    <name evidence="4" type="ORF">HGO97_021145</name>
</gene>
<feature type="region of interest" description="Disordered" evidence="1">
    <location>
        <begin position="319"/>
        <end position="345"/>
    </location>
</feature>
<protein>
    <recommendedName>
        <fullName evidence="6">Repeat protein (TIGR01451 family)</fullName>
    </recommendedName>
</protein>
<evidence type="ECO:0008006" key="6">
    <source>
        <dbReference type="Google" id="ProtNLM"/>
    </source>
</evidence>
<keyword evidence="2" id="KW-1133">Transmembrane helix</keyword>
<comment type="caution">
    <text evidence="4">The sequence shown here is derived from an EMBL/GenBank/DDBJ whole genome shotgun (WGS) entry which is preliminary data.</text>
</comment>
<dbReference type="Proteomes" id="UP000723714">
    <property type="component" value="Unassembled WGS sequence"/>
</dbReference>
<feature type="region of interest" description="Disordered" evidence="1">
    <location>
        <begin position="83"/>
        <end position="102"/>
    </location>
</feature>
<evidence type="ECO:0000313" key="4">
    <source>
        <dbReference type="EMBL" id="MBU3878313.1"/>
    </source>
</evidence>
<keyword evidence="2" id="KW-0472">Membrane</keyword>
<evidence type="ECO:0000313" key="5">
    <source>
        <dbReference type="Proteomes" id="UP000723714"/>
    </source>
</evidence>
<evidence type="ECO:0000256" key="2">
    <source>
        <dbReference type="SAM" id="Phobius"/>
    </source>
</evidence>
<reference evidence="4 5" key="1">
    <citation type="submission" date="2021-06" db="EMBL/GenBank/DDBJ databases">
        <title>Faecalicatena sp. nov. isolated from porcine feces.</title>
        <authorList>
            <person name="Oh B.S."/>
            <person name="Lee J.H."/>
        </authorList>
    </citation>
    <scope>NUCLEOTIDE SEQUENCE [LARGE SCALE GENOMIC DNA]</scope>
    <source>
        <strain evidence="4 5">AGMB00832</strain>
    </source>
</reference>